<keyword evidence="2" id="KW-0732">Signal</keyword>
<dbReference type="Pfam" id="PF07464">
    <property type="entry name" value="ApoLp-III"/>
    <property type="match status" value="1"/>
</dbReference>
<feature type="chain" id="PRO_5003028848" evidence="2">
    <location>
        <begin position="20"/>
        <end position="194"/>
    </location>
</feature>
<feature type="coiled-coil region" evidence="1">
    <location>
        <begin position="156"/>
        <end position="183"/>
    </location>
</feature>
<keyword evidence="4" id="KW-1185">Reference proteome</keyword>
<dbReference type="HOGENOM" id="CLU_1435804_0_0_1"/>
<protein>
    <submittedName>
        <fullName evidence="3">Apolipophorin-III</fullName>
    </submittedName>
</protein>
<dbReference type="PhylomeDB" id="D2A4H7"/>
<organism evidence="3 4">
    <name type="scientific">Tribolium castaneum</name>
    <name type="common">Red flour beetle</name>
    <dbReference type="NCBI Taxonomy" id="7070"/>
    <lineage>
        <taxon>Eukaryota</taxon>
        <taxon>Metazoa</taxon>
        <taxon>Ecdysozoa</taxon>
        <taxon>Arthropoda</taxon>
        <taxon>Hexapoda</taxon>
        <taxon>Insecta</taxon>
        <taxon>Pterygota</taxon>
        <taxon>Neoptera</taxon>
        <taxon>Endopterygota</taxon>
        <taxon>Coleoptera</taxon>
        <taxon>Polyphaga</taxon>
        <taxon>Cucujiformia</taxon>
        <taxon>Tenebrionidae</taxon>
        <taxon>Tenebrionidae incertae sedis</taxon>
        <taxon>Tribolium</taxon>
    </lineage>
</organism>
<gene>
    <name evidence="3" type="primary">AUGUSTUS-3.0.2_15373</name>
    <name evidence="3" type="ORF">TcasGA2_TC015373</name>
</gene>
<reference evidence="3 4" key="2">
    <citation type="journal article" date="2010" name="Nucleic Acids Res.">
        <title>BeetleBase in 2010: revisions to provide comprehensive genomic information for Tribolium castaneum.</title>
        <authorList>
            <person name="Kim H.S."/>
            <person name="Murphy T."/>
            <person name="Xia J."/>
            <person name="Caragea D."/>
            <person name="Park Y."/>
            <person name="Beeman R.W."/>
            <person name="Lorenzen M.D."/>
            <person name="Butcher S."/>
            <person name="Manak J.R."/>
            <person name="Brown S.J."/>
        </authorList>
    </citation>
    <scope>GENOME REANNOTATION</scope>
    <source>
        <strain evidence="3 4">Georgia GA2</strain>
    </source>
</reference>
<dbReference type="EMBL" id="KQ971344">
    <property type="protein sequence ID" value="EFA05722.1"/>
    <property type="molecule type" value="Genomic_DNA"/>
</dbReference>
<proteinExistence type="predicted"/>
<dbReference type="AlphaFoldDB" id="D2A4H7"/>
<evidence type="ECO:0000313" key="4">
    <source>
        <dbReference type="Proteomes" id="UP000007266"/>
    </source>
</evidence>
<evidence type="ECO:0000256" key="2">
    <source>
        <dbReference type="SAM" id="SignalP"/>
    </source>
</evidence>
<evidence type="ECO:0000256" key="1">
    <source>
        <dbReference type="SAM" id="Coils"/>
    </source>
</evidence>
<feature type="signal peptide" evidence="2">
    <location>
        <begin position="1"/>
        <end position="19"/>
    </location>
</feature>
<dbReference type="OMA" id="LESVWTN"/>
<dbReference type="Proteomes" id="UP000007266">
    <property type="component" value="Linkage group 6"/>
</dbReference>
<dbReference type="GO" id="GO:0005576">
    <property type="term" value="C:extracellular region"/>
    <property type="evidence" value="ECO:0007669"/>
    <property type="project" value="InterPro"/>
</dbReference>
<evidence type="ECO:0000313" key="3">
    <source>
        <dbReference type="EMBL" id="EFA05722.1"/>
    </source>
</evidence>
<dbReference type="KEGG" id="tca:655732"/>
<dbReference type="STRING" id="7070.D2A4H7"/>
<dbReference type="GO" id="GO:0006869">
    <property type="term" value="P:lipid transport"/>
    <property type="evidence" value="ECO:0007669"/>
    <property type="project" value="InterPro"/>
</dbReference>
<dbReference type="InParanoid" id="D2A4H7"/>
<sequence>MAKIFVFVVALIALQGVCAKPKAKQQEKSTLEELAAQTQVLVNNVTQTLGIKELPDSKKVVEVLNTNAQNLANHVQEIVEKLKTEAKAHQPEVDNVIKQVEQKLSETAATLQQAAGPEATAKAKELKKNLDDGLKTAVAQVEKLVKAVEPDATKAKTDIQNAAQTLLNQIAEVSNNLQAQVKQTIAEHEKTHKN</sequence>
<keyword evidence="1" id="KW-0175">Coiled coil</keyword>
<dbReference type="OrthoDB" id="6755152at2759"/>
<reference evidence="3 4" key="1">
    <citation type="journal article" date="2008" name="Nature">
        <title>The genome of the model beetle and pest Tribolium castaneum.</title>
        <authorList>
            <consortium name="Tribolium Genome Sequencing Consortium"/>
            <person name="Richards S."/>
            <person name="Gibbs R.A."/>
            <person name="Weinstock G.M."/>
            <person name="Brown S.J."/>
            <person name="Denell R."/>
            <person name="Beeman R.W."/>
            <person name="Gibbs R."/>
            <person name="Beeman R.W."/>
            <person name="Brown S.J."/>
            <person name="Bucher G."/>
            <person name="Friedrich M."/>
            <person name="Grimmelikhuijzen C.J."/>
            <person name="Klingler M."/>
            <person name="Lorenzen M."/>
            <person name="Richards S."/>
            <person name="Roth S."/>
            <person name="Schroder R."/>
            <person name="Tautz D."/>
            <person name="Zdobnov E.M."/>
            <person name="Muzny D."/>
            <person name="Gibbs R.A."/>
            <person name="Weinstock G.M."/>
            <person name="Attaway T."/>
            <person name="Bell S."/>
            <person name="Buhay C.J."/>
            <person name="Chandrabose M.N."/>
            <person name="Chavez D."/>
            <person name="Clerk-Blankenburg K.P."/>
            <person name="Cree A."/>
            <person name="Dao M."/>
            <person name="Davis C."/>
            <person name="Chacko J."/>
            <person name="Dinh H."/>
            <person name="Dugan-Rocha S."/>
            <person name="Fowler G."/>
            <person name="Garner T.T."/>
            <person name="Garnes J."/>
            <person name="Gnirke A."/>
            <person name="Hawes A."/>
            <person name="Hernandez J."/>
            <person name="Hines S."/>
            <person name="Holder M."/>
            <person name="Hume J."/>
            <person name="Jhangiani S.N."/>
            <person name="Joshi V."/>
            <person name="Khan Z.M."/>
            <person name="Jackson L."/>
            <person name="Kovar C."/>
            <person name="Kowis A."/>
            <person name="Lee S."/>
            <person name="Lewis L.R."/>
            <person name="Margolis J."/>
            <person name="Morgan M."/>
            <person name="Nazareth L.V."/>
            <person name="Nguyen N."/>
            <person name="Okwuonu G."/>
            <person name="Parker D."/>
            <person name="Richards S."/>
            <person name="Ruiz S.J."/>
            <person name="Santibanez J."/>
            <person name="Savard J."/>
            <person name="Scherer S.E."/>
            <person name="Schneider B."/>
            <person name="Sodergren E."/>
            <person name="Tautz D."/>
            <person name="Vattahil S."/>
            <person name="Villasana D."/>
            <person name="White C.S."/>
            <person name="Wright R."/>
            <person name="Park Y."/>
            <person name="Beeman R.W."/>
            <person name="Lord J."/>
            <person name="Oppert B."/>
            <person name="Lorenzen M."/>
            <person name="Brown S."/>
            <person name="Wang L."/>
            <person name="Savard J."/>
            <person name="Tautz D."/>
            <person name="Richards S."/>
            <person name="Weinstock G."/>
            <person name="Gibbs R.A."/>
            <person name="Liu Y."/>
            <person name="Worley K."/>
            <person name="Weinstock G."/>
            <person name="Elsik C.G."/>
            <person name="Reese J.T."/>
            <person name="Elhaik E."/>
            <person name="Landan G."/>
            <person name="Graur D."/>
            <person name="Arensburger P."/>
            <person name="Atkinson P."/>
            <person name="Beeman R.W."/>
            <person name="Beidler J."/>
            <person name="Brown S.J."/>
            <person name="Demuth J.P."/>
            <person name="Drury D.W."/>
            <person name="Du Y.Z."/>
            <person name="Fujiwara H."/>
            <person name="Lorenzen M."/>
            <person name="Maselli V."/>
            <person name="Osanai M."/>
            <person name="Park Y."/>
            <person name="Robertson H.M."/>
            <person name="Tu Z."/>
            <person name="Wang J.J."/>
            <person name="Wang S."/>
            <person name="Richards S."/>
            <person name="Song H."/>
            <person name="Zhang L."/>
            <person name="Sodergren E."/>
            <person name="Werner D."/>
            <person name="Stanke M."/>
            <person name="Morgenstern B."/>
            <person name="Solovyev V."/>
            <person name="Kosarev P."/>
            <person name="Brown G."/>
            <person name="Chen H.C."/>
            <person name="Ermolaeva O."/>
            <person name="Hlavina W."/>
            <person name="Kapustin Y."/>
            <person name="Kiryutin B."/>
            <person name="Kitts P."/>
            <person name="Maglott D."/>
            <person name="Pruitt K."/>
            <person name="Sapojnikov V."/>
            <person name="Souvorov A."/>
            <person name="Mackey A.J."/>
            <person name="Waterhouse R.M."/>
            <person name="Wyder S."/>
            <person name="Zdobnov E.M."/>
            <person name="Zdobnov E.M."/>
            <person name="Wyder S."/>
            <person name="Kriventseva E.V."/>
            <person name="Kadowaki T."/>
            <person name="Bork P."/>
            <person name="Aranda M."/>
            <person name="Bao R."/>
            <person name="Beermann A."/>
            <person name="Berns N."/>
            <person name="Bolognesi R."/>
            <person name="Bonneton F."/>
            <person name="Bopp D."/>
            <person name="Brown S.J."/>
            <person name="Bucher G."/>
            <person name="Butts T."/>
            <person name="Chaumot A."/>
            <person name="Denell R.E."/>
            <person name="Ferrier D.E."/>
            <person name="Friedrich M."/>
            <person name="Gordon C.M."/>
            <person name="Jindra M."/>
            <person name="Klingler M."/>
            <person name="Lan Q."/>
            <person name="Lattorff H.M."/>
            <person name="Laudet V."/>
            <person name="von Levetsow C."/>
            <person name="Liu Z."/>
            <person name="Lutz R."/>
            <person name="Lynch J.A."/>
            <person name="da Fonseca R.N."/>
            <person name="Posnien N."/>
            <person name="Reuter R."/>
            <person name="Roth S."/>
            <person name="Savard J."/>
            <person name="Schinko J.B."/>
            <person name="Schmitt C."/>
            <person name="Schoppmeier M."/>
            <person name="Schroder R."/>
            <person name="Shippy T.D."/>
            <person name="Simonnet F."/>
            <person name="Marques-Souza H."/>
            <person name="Tautz D."/>
            <person name="Tomoyasu Y."/>
            <person name="Trauner J."/>
            <person name="Van der Zee M."/>
            <person name="Vervoort M."/>
            <person name="Wittkopp N."/>
            <person name="Wimmer E.A."/>
            <person name="Yang X."/>
            <person name="Jones A.K."/>
            <person name="Sattelle D.B."/>
            <person name="Ebert P.R."/>
            <person name="Nelson D."/>
            <person name="Scott J.G."/>
            <person name="Beeman R.W."/>
            <person name="Muthukrishnan S."/>
            <person name="Kramer K.J."/>
            <person name="Arakane Y."/>
            <person name="Beeman R.W."/>
            <person name="Zhu Q."/>
            <person name="Hogenkamp D."/>
            <person name="Dixit R."/>
            <person name="Oppert B."/>
            <person name="Jiang H."/>
            <person name="Zou Z."/>
            <person name="Marshall J."/>
            <person name="Elpidina E."/>
            <person name="Vinokurov K."/>
            <person name="Oppert C."/>
            <person name="Zou Z."/>
            <person name="Evans J."/>
            <person name="Lu Z."/>
            <person name="Zhao P."/>
            <person name="Sumathipala N."/>
            <person name="Altincicek B."/>
            <person name="Vilcinskas A."/>
            <person name="Williams M."/>
            <person name="Hultmark D."/>
            <person name="Hetru C."/>
            <person name="Jiang H."/>
            <person name="Grimmelikhuijzen C.J."/>
            <person name="Hauser F."/>
            <person name="Cazzamali G."/>
            <person name="Williamson M."/>
            <person name="Park Y."/>
            <person name="Li B."/>
            <person name="Tanaka Y."/>
            <person name="Predel R."/>
            <person name="Neupert S."/>
            <person name="Schachtner J."/>
            <person name="Verleyen P."/>
            <person name="Raible F."/>
            <person name="Bork P."/>
            <person name="Friedrich M."/>
            <person name="Walden K.K."/>
            <person name="Robertson H.M."/>
            <person name="Angeli S."/>
            <person name="Foret S."/>
            <person name="Bucher G."/>
            <person name="Schuetz S."/>
            <person name="Maleszka R."/>
            <person name="Wimmer E.A."/>
            <person name="Beeman R.W."/>
            <person name="Lorenzen M."/>
            <person name="Tomoyasu Y."/>
            <person name="Miller S.C."/>
            <person name="Grossmann D."/>
            <person name="Bucher G."/>
        </authorList>
    </citation>
    <scope>NUCLEOTIDE SEQUENCE [LARGE SCALE GENOMIC DNA]</scope>
    <source>
        <strain evidence="3 4">Georgia GA2</strain>
    </source>
</reference>
<dbReference type="InterPro" id="IPR010009">
    <property type="entry name" value="ApoLp-III"/>
</dbReference>
<dbReference type="SUPFAM" id="SSF58113">
    <property type="entry name" value="Apolipoprotein A-I"/>
    <property type="match status" value="1"/>
</dbReference>
<accession>D2A4H7</accession>
<dbReference type="Gene3D" id="1.20.120.20">
    <property type="entry name" value="Apolipoprotein"/>
    <property type="match status" value="1"/>
</dbReference>
<dbReference type="GO" id="GO:0008289">
    <property type="term" value="F:lipid binding"/>
    <property type="evidence" value="ECO:0007669"/>
    <property type="project" value="InterPro"/>
</dbReference>
<name>D2A4H7_TRICA</name>